<evidence type="ECO:0000256" key="1">
    <source>
        <dbReference type="ARBA" id="ARBA00022801"/>
    </source>
</evidence>
<dbReference type="GO" id="GO:0050118">
    <property type="term" value="F:N-acetyldiaminopimelate deacetylase activity"/>
    <property type="evidence" value="ECO:0007669"/>
    <property type="project" value="UniProtKB-ARBA"/>
</dbReference>
<name>A0A1H2EKX2_9PROT</name>
<dbReference type="Gene3D" id="3.30.70.360">
    <property type="match status" value="1"/>
</dbReference>
<keyword evidence="2" id="KW-0464">Manganese</keyword>
<gene>
    <name evidence="4" type="ORF">SAMN05216406_11360</name>
</gene>
<feature type="binding site" evidence="2">
    <location>
        <position position="118"/>
    </location>
    <ligand>
        <name>Mn(2+)</name>
        <dbReference type="ChEBI" id="CHEBI:29035"/>
        <label>2</label>
    </ligand>
</feature>
<sequence length="406" mass="44401">MVCAISRWGHGYGSTMNIVSEILALHADMRRWRRQLHQYPEVAFEETATGRLIAEQLRKVGIEVHPGMAKTGVIGILRRGSSSYSIALRADMDALFIQEQNRFEYASRNGGKMHACGHDGHCAMLLGAAHYLANHGRFDGTVYFIFQPAEECRAGAHQMINEGLFEQFPAQRVFGMHNFPDVPVGHFAVKAGPMMASFDCFEINLSGQATHAAMPHLGNDVLVAAAHLVTQLQTIVSRQIDPADAAVVSVTQIHGGNTWNALPDSAIVRGTFRSFKNSVRVQLEQSISHLSQSIAHGFRINADIRFNPENPGYPVTINSPDETTSAIRAATAVAGTDCVNITPTPSLGAEDFAFMLEQKPGCYIWIGNGNSAGNCLLHNPNYDFNDEILPLGAAYWVKLVENELAD</sequence>
<dbReference type="FunFam" id="3.30.70.360:FF:000001">
    <property type="entry name" value="N-acetyldiaminopimelate deacetylase"/>
    <property type="match status" value="1"/>
</dbReference>
<keyword evidence="1 4" id="KW-0378">Hydrolase</keyword>
<reference evidence="5" key="1">
    <citation type="submission" date="2016-10" db="EMBL/GenBank/DDBJ databases">
        <authorList>
            <person name="Varghese N."/>
            <person name="Submissions S."/>
        </authorList>
    </citation>
    <scope>NUCLEOTIDE SEQUENCE [LARGE SCALE GENOMIC DNA]</scope>
    <source>
        <strain evidence="5">Nm10</strain>
    </source>
</reference>
<evidence type="ECO:0000313" key="4">
    <source>
        <dbReference type="EMBL" id="SDT95613.1"/>
    </source>
</evidence>
<dbReference type="GO" id="GO:0019877">
    <property type="term" value="P:diaminopimelate biosynthetic process"/>
    <property type="evidence" value="ECO:0007669"/>
    <property type="project" value="UniProtKB-ARBA"/>
</dbReference>
<dbReference type="GO" id="GO:0046872">
    <property type="term" value="F:metal ion binding"/>
    <property type="evidence" value="ECO:0007669"/>
    <property type="project" value="UniProtKB-KW"/>
</dbReference>
<dbReference type="PIRSF" id="PIRSF005962">
    <property type="entry name" value="Pept_M20D_amidohydro"/>
    <property type="match status" value="1"/>
</dbReference>
<keyword evidence="2" id="KW-0479">Metal-binding</keyword>
<dbReference type="InterPro" id="IPR002933">
    <property type="entry name" value="Peptidase_M20"/>
</dbReference>
<dbReference type="InterPro" id="IPR036264">
    <property type="entry name" value="Bact_exopeptidase_dim_dom"/>
</dbReference>
<evidence type="ECO:0000259" key="3">
    <source>
        <dbReference type="Pfam" id="PF07687"/>
    </source>
</evidence>
<dbReference type="CDD" id="cd05666">
    <property type="entry name" value="M20_Acy1-like"/>
    <property type="match status" value="1"/>
</dbReference>
<evidence type="ECO:0000313" key="5">
    <source>
        <dbReference type="Proteomes" id="UP000182882"/>
    </source>
</evidence>
<dbReference type="Pfam" id="PF07687">
    <property type="entry name" value="M20_dimer"/>
    <property type="match status" value="1"/>
</dbReference>
<accession>A0A1H2EKX2</accession>
<dbReference type="InterPro" id="IPR011650">
    <property type="entry name" value="Peptidase_M20_dimer"/>
</dbReference>
<dbReference type="Pfam" id="PF01546">
    <property type="entry name" value="Peptidase_M20"/>
    <property type="match status" value="1"/>
</dbReference>
<feature type="binding site" evidence="2">
    <location>
        <position position="378"/>
    </location>
    <ligand>
        <name>Mn(2+)</name>
        <dbReference type="ChEBI" id="CHEBI:29035"/>
        <label>2</label>
    </ligand>
</feature>
<protein>
    <submittedName>
        <fullName evidence="4">Hippurate hydrolase</fullName>
    </submittedName>
</protein>
<feature type="binding site" evidence="2">
    <location>
        <position position="116"/>
    </location>
    <ligand>
        <name>Mn(2+)</name>
        <dbReference type="ChEBI" id="CHEBI:29035"/>
        <label>2</label>
    </ligand>
</feature>
<dbReference type="NCBIfam" id="TIGR01891">
    <property type="entry name" value="amidohydrolases"/>
    <property type="match status" value="1"/>
</dbReference>
<evidence type="ECO:0000256" key="2">
    <source>
        <dbReference type="PIRSR" id="PIRSR005962-1"/>
    </source>
</evidence>
<dbReference type="InterPro" id="IPR017439">
    <property type="entry name" value="Amidohydrolase"/>
</dbReference>
<dbReference type="PANTHER" id="PTHR11014">
    <property type="entry name" value="PEPTIDASE M20 FAMILY MEMBER"/>
    <property type="match status" value="1"/>
</dbReference>
<dbReference type="SUPFAM" id="SSF53187">
    <property type="entry name" value="Zn-dependent exopeptidases"/>
    <property type="match status" value="1"/>
</dbReference>
<dbReference type="SUPFAM" id="SSF55031">
    <property type="entry name" value="Bacterial exopeptidase dimerisation domain"/>
    <property type="match status" value="1"/>
</dbReference>
<organism evidence="4 5">
    <name type="scientific">Nitrosomonas ureae</name>
    <dbReference type="NCBI Taxonomy" id="44577"/>
    <lineage>
        <taxon>Bacteria</taxon>
        <taxon>Pseudomonadati</taxon>
        <taxon>Pseudomonadota</taxon>
        <taxon>Betaproteobacteria</taxon>
        <taxon>Nitrosomonadales</taxon>
        <taxon>Nitrosomonadaceae</taxon>
        <taxon>Nitrosomonas</taxon>
    </lineage>
</organism>
<dbReference type="Proteomes" id="UP000182882">
    <property type="component" value="Unassembled WGS sequence"/>
</dbReference>
<proteinExistence type="predicted"/>
<dbReference type="AlphaFoldDB" id="A0A1H2EKX2"/>
<keyword evidence="5" id="KW-1185">Reference proteome</keyword>
<feature type="binding site" evidence="2">
    <location>
        <position position="177"/>
    </location>
    <ligand>
        <name>Mn(2+)</name>
        <dbReference type="ChEBI" id="CHEBI:29035"/>
        <label>2</label>
    </ligand>
</feature>
<dbReference type="PANTHER" id="PTHR11014:SF63">
    <property type="entry name" value="METALLOPEPTIDASE, PUTATIVE (AFU_ORTHOLOGUE AFUA_6G09600)-RELATED"/>
    <property type="match status" value="1"/>
</dbReference>
<feature type="binding site" evidence="2">
    <location>
        <position position="151"/>
    </location>
    <ligand>
        <name>Mn(2+)</name>
        <dbReference type="ChEBI" id="CHEBI:29035"/>
        <label>2</label>
    </ligand>
</feature>
<comment type="cofactor">
    <cofactor evidence="2">
        <name>Mn(2+)</name>
        <dbReference type="ChEBI" id="CHEBI:29035"/>
    </cofactor>
    <text evidence="2">The Mn(2+) ion enhances activity.</text>
</comment>
<dbReference type="EMBL" id="FNLN01000013">
    <property type="protein sequence ID" value="SDT95613.1"/>
    <property type="molecule type" value="Genomic_DNA"/>
</dbReference>
<feature type="domain" description="Peptidase M20 dimerisation" evidence="3">
    <location>
        <begin position="201"/>
        <end position="292"/>
    </location>
</feature>
<dbReference type="Gene3D" id="3.40.630.10">
    <property type="entry name" value="Zn peptidases"/>
    <property type="match status" value="1"/>
</dbReference>